<dbReference type="Pfam" id="PF16132">
    <property type="entry name" value="DUF4843"/>
    <property type="match status" value="1"/>
</dbReference>
<comment type="caution">
    <text evidence="1">The sequence shown here is derived from an EMBL/GenBank/DDBJ whole genome shotgun (WGS) entry which is preliminary data.</text>
</comment>
<dbReference type="Proteomes" id="UP000788426">
    <property type="component" value="Unassembled WGS sequence"/>
</dbReference>
<name>A0ABS6YCD9_9BACT</name>
<gene>
    <name evidence="1" type="ORF">KZO38_05605</name>
</gene>
<keyword evidence="2" id="KW-1185">Reference proteome</keyword>
<reference evidence="1 2" key="1">
    <citation type="submission" date="2021-07" db="EMBL/GenBank/DDBJ databases">
        <title>Genomic diversity and antimicrobial resistance of Prevotella spp. isolated from chronic lung disease airways.</title>
        <authorList>
            <person name="Webb K.A."/>
            <person name="Olagoke O.S."/>
            <person name="Baird T."/>
            <person name="Neill J."/>
            <person name="Pham A."/>
            <person name="Wells T.J."/>
            <person name="Ramsay K.A."/>
            <person name="Bell S.C."/>
            <person name="Sarovich D.S."/>
            <person name="Price E.P."/>
        </authorList>
    </citation>
    <scope>NUCLEOTIDE SEQUENCE [LARGE SCALE GENOMIC DNA]</scope>
    <source>
        <strain evidence="1 2">SCHI0011.S.12</strain>
    </source>
</reference>
<protein>
    <submittedName>
        <fullName evidence="1">DUF4843 domain-containing protein</fullName>
    </submittedName>
</protein>
<dbReference type="InterPro" id="IPR032299">
    <property type="entry name" value="DUF4843"/>
</dbReference>
<evidence type="ECO:0000313" key="1">
    <source>
        <dbReference type="EMBL" id="MBW4769235.1"/>
    </source>
</evidence>
<dbReference type="EMBL" id="JAHXCT010000003">
    <property type="protein sequence ID" value="MBW4769235.1"/>
    <property type="molecule type" value="Genomic_DNA"/>
</dbReference>
<sequence>MISACSSHDSFIYNGRQGINFVSAHHDIALGSLPYNISDTTLSIPLELIGFTSSQTQAYHIEIDSQETNATQGIHFQPFAFERTIAPQAYHDTLYIRVNRRALDNDTYYKLTLRIAASSPLPAGIEELRTTRITFTNRLDKPQWWNELAYWLGEYDIRKYQKFIEYNGAPITSEDVADRKYDILRIFKRVKSFFEAQFSTGITFPDVAWEV</sequence>
<organism evidence="1 2">
    <name type="scientific">Hoylesella nanceiensis</name>
    <dbReference type="NCBI Taxonomy" id="425941"/>
    <lineage>
        <taxon>Bacteria</taxon>
        <taxon>Pseudomonadati</taxon>
        <taxon>Bacteroidota</taxon>
        <taxon>Bacteroidia</taxon>
        <taxon>Bacteroidales</taxon>
        <taxon>Prevotellaceae</taxon>
        <taxon>Hoylesella</taxon>
    </lineage>
</organism>
<accession>A0ABS6YCD9</accession>
<dbReference type="GeneID" id="93182091"/>
<dbReference type="RefSeq" id="WP_162149445.1">
    <property type="nucleotide sequence ID" value="NZ_CAUOSU010000003.1"/>
</dbReference>
<evidence type="ECO:0000313" key="2">
    <source>
        <dbReference type="Proteomes" id="UP000788426"/>
    </source>
</evidence>
<proteinExistence type="predicted"/>